<keyword evidence="4" id="KW-1185">Reference proteome</keyword>
<dbReference type="Proteomes" id="UP000750711">
    <property type="component" value="Unassembled WGS sequence"/>
</dbReference>
<feature type="domain" description="Fungal-type protein kinase" evidence="2">
    <location>
        <begin position="1"/>
        <end position="146"/>
    </location>
</feature>
<dbReference type="PANTHER" id="PTHR38248:SF2">
    <property type="entry name" value="FUNK1 11"/>
    <property type="match status" value="1"/>
</dbReference>
<dbReference type="EMBL" id="JAGHQM010000284">
    <property type="protein sequence ID" value="KAH0562894.1"/>
    <property type="molecule type" value="Genomic_DNA"/>
</dbReference>
<evidence type="ECO:0000256" key="1">
    <source>
        <dbReference type="SAM" id="MobiDB-lite"/>
    </source>
</evidence>
<accession>A0A9P8LEX4</accession>
<gene>
    <name evidence="3" type="ORF">GP486_002516</name>
</gene>
<comment type="caution">
    <text evidence="3">The sequence shown here is derived from an EMBL/GenBank/DDBJ whole genome shotgun (WGS) entry which is preliminary data.</text>
</comment>
<evidence type="ECO:0000259" key="2">
    <source>
        <dbReference type="Pfam" id="PF17667"/>
    </source>
</evidence>
<name>A0A9P8LEX4_9PEZI</name>
<dbReference type="PANTHER" id="PTHR38248">
    <property type="entry name" value="FUNK1 6"/>
    <property type="match status" value="1"/>
</dbReference>
<sequence length="172" mass="19645">MNEKQLEFDPTILESDSKRYVDIMRNDKTERLVIVELMKRHSSVAGRVTTCWKAYYDRDESKWILVIKDSWQYPERGEEGKLLCDATEKGVINVVRYYHHKTVHIGGKDDDINSNVQKGLGIMKATDAFLHTSVIRKTEDTMPPLSTSGGRSRSTVHKRSSSSFNAPLPSNK</sequence>
<evidence type="ECO:0000313" key="4">
    <source>
        <dbReference type="Proteomes" id="UP000750711"/>
    </source>
</evidence>
<organism evidence="3 4">
    <name type="scientific">Trichoglossum hirsutum</name>
    <dbReference type="NCBI Taxonomy" id="265104"/>
    <lineage>
        <taxon>Eukaryota</taxon>
        <taxon>Fungi</taxon>
        <taxon>Dikarya</taxon>
        <taxon>Ascomycota</taxon>
        <taxon>Pezizomycotina</taxon>
        <taxon>Geoglossomycetes</taxon>
        <taxon>Geoglossales</taxon>
        <taxon>Geoglossaceae</taxon>
        <taxon>Trichoglossum</taxon>
    </lineage>
</organism>
<feature type="region of interest" description="Disordered" evidence="1">
    <location>
        <begin position="140"/>
        <end position="172"/>
    </location>
</feature>
<evidence type="ECO:0000313" key="3">
    <source>
        <dbReference type="EMBL" id="KAH0562894.1"/>
    </source>
</evidence>
<dbReference type="InterPro" id="IPR040976">
    <property type="entry name" value="Pkinase_fungal"/>
</dbReference>
<dbReference type="Pfam" id="PF17667">
    <property type="entry name" value="Pkinase_fungal"/>
    <property type="match status" value="1"/>
</dbReference>
<protein>
    <recommendedName>
        <fullName evidence="2">Fungal-type protein kinase domain-containing protein</fullName>
    </recommendedName>
</protein>
<proteinExistence type="predicted"/>
<dbReference type="AlphaFoldDB" id="A0A9P8LEX4"/>
<reference evidence="3" key="1">
    <citation type="submission" date="2021-03" db="EMBL/GenBank/DDBJ databases">
        <title>Comparative genomics and phylogenomic investigation of the class Geoglossomycetes provide insights into ecological specialization and systematics.</title>
        <authorList>
            <person name="Melie T."/>
            <person name="Pirro S."/>
            <person name="Miller A.N."/>
            <person name="Quandt A."/>
        </authorList>
    </citation>
    <scope>NUCLEOTIDE SEQUENCE</scope>
    <source>
        <strain evidence="3">CAQ_001_2017</strain>
    </source>
</reference>